<name>A0A1S2L9L5_9BACI</name>
<evidence type="ECO:0000313" key="2">
    <source>
        <dbReference type="Proteomes" id="UP000180098"/>
    </source>
</evidence>
<accession>A0A1S2L9L5</accession>
<proteinExistence type="predicted"/>
<dbReference type="RefSeq" id="WP_071314639.1">
    <property type="nucleotide sequence ID" value="NZ_MLQQ01000048.1"/>
</dbReference>
<dbReference type="AlphaFoldDB" id="A0A1S2L9L5"/>
<protein>
    <submittedName>
        <fullName evidence="1">Uncharacterized protein</fullName>
    </submittedName>
</protein>
<keyword evidence="2" id="KW-1185">Reference proteome</keyword>
<dbReference type="EMBL" id="MLQQ01000048">
    <property type="protein sequence ID" value="OIJ09071.1"/>
    <property type="molecule type" value="Genomic_DNA"/>
</dbReference>
<evidence type="ECO:0000313" key="1">
    <source>
        <dbReference type="EMBL" id="OIJ09071.1"/>
    </source>
</evidence>
<reference evidence="1 2" key="1">
    <citation type="submission" date="2016-10" db="EMBL/GenBank/DDBJ databases">
        <title>Draft genome sequences of four alkaliphilic bacteria belonging to the Anaerobacillus genus.</title>
        <authorList>
            <person name="Bassil N.M."/>
            <person name="Lloyd J.R."/>
        </authorList>
    </citation>
    <scope>NUCLEOTIDE SEQUENCE [LARGE SCALE GENOMIC DNA]</scope>
    <source>
        <strain evidence="1 2">DSM 15340</strain>
    </source>
</reference>
<sequence length="64" mass="7543">MLLFILATIIFVFYVVFSLITIKSRLSEIEKKLGIHDLPNLSDEEIKRGIEKEKEQDFFNNLNK</sequence>
<organism evidence="1 2">
    <name type="scientific">Anaerobacillus arseniciselenatis</name>
    <dbReference type="NCBI Taxonomy" id="85682"/>
    <lineage>
        <taxon>Bacteria</taxon>
        <taxon>Bacillati</taxon>
        <taxon>Bacillota</taxon>
        <taxon>Bacilli</taxon>
        <taxon>Bacillales</taxon>
        <taxon>Bacillaceae</taxon>
        <taxon>Anaerobacillus</taxon>
    </lineage>
</organism>
<dbReference type="Proteomes" id="UP000180098">
    <property type="component" value="Unassembled WGS sequence"/>
</dbReference>
<comment type="caution">
    <text evidence="1">The sequence shown here is derived from an EMBL/GenBank/DDBJ whole genome shotgun (WGS) entry which is preliminary data.</text>
</comment>
<gene>
    <name evidence="1" type="ORF">BKP35_17310</name>
</gene>